<reference evidence="8" key="1">
    <citation type="submission" date="2021-12" db="EMBL/GenBank/DDBJ databases">
        <authorList>
            <person name="Zaccaron A."/>
            <person name="Stergiopoulos I."/>
        </authorList>
    </citation>
    <scope>NUCLEOTIDE SEQUENCE</scope>
    <source>
        <strain evidence="8">Race5_Kim</strain>
    </source>
</reference>
<dbReference type="Proteomes" id="UP000756132">
    <property type="component" value="Chromosome 2"/>
</dbReference>
<evidence type="ECO:0000313" key="9">
    <source>
        <dbReference type="Proteomes" id="UP000756132"/>
    </source>
</evidence>
<gene>
    <name evidence="8" type="ORF">CLAFUR5_03072</name>
</gene>
<evidence type="ECO:0000313" key="8">
    <source>
        <dbReference type="EMBL" id="UJO13184.1"/>
    </source>
</evidence>
<dbReference type="Gene3D" id="1.20.1250.20">
    <property type="entry name" value="MFS general substrate transporter like domains"/>
    <property type="match status" value="1"/>
</dbReference>
<dbReference type="EMBL" id="CP090164">
    <property type="protein sequence ID" value="UJO13184.1"/>
    <property type="molecule type" value="Genomic_DNA"/>
</dbReference>
<keyword evidence="9" id="KW-1185">Reference proteome</keyword>
<dbReference type="AlphaFoldDB" id="A0A9Q8P4T0"/>
<evidence type="ECO:0000259" key="7">
    <source>
        <dbReference type="PROSITE" id="PS50850"/>
    </source>
</evidence>
<feature type="transmembrane region" description="Helical" evidence="6">
    <location>
        <begin position="181"/>
        <end position="201"/>
    </location>
</feature>
<feature type="transmembrane region" description="Helical" evidence="6">
    <location>
        <begin position="48"/>
        <end position="65"/>
    </location>
</feature>
<dbReference type="KEGG" id="ffu:CLAFUR5_03072"/>
<evidence type="ECO:0000256" key="3">
    <source>
        <dbReference type="ARBA" id="ARBA00022692"/>
    </source>
</evidence>
<evidence type="ECO:0000256" key="6">
    <source>
        <dbReference type="SAM" id="Phobius"/>
    </source>
</evidence>
<feature type="transmembrane region" description="Helical" evidence="6">
    <location>
        <begin position="151"/>
        <end position="169"/>
    </location>
</feature>
<feature type="transmembrane region" description="Helical" evidence="6">
    <location>
        <begin position="120"/>
        <end position="139"/>
    </location>
</feature>
<dbReference type="InterPro" id="IPR020846">
    <property type="entry name" value="MFS_dom"/>
</dbReference>
<dbReference type="PANTHER" id="PTHR43791">
    <property type="entry name" value="PERMEASE-RELATED"/>
    <property type="match status" value="1"/>
</dbReference>
<keyword evidence="2" id="KW-0813">Transport</keyword>
<dbReference type="PANTHER" id="PTHR43791:SF101">
    <property type="entry name" value="HIGH-AFFINITY NICOTINIC ACID TRANSPORTER"/>
    <property type="match status" value="1"/>
</dbReference>
<keyword evidence="5 6" id="KW-0472">Membrane</keyword>
<keyword evidence="4 6" id="KW-1133">Transmembrane helix</keyword>
<proteinExistence type="predicted"/>
<dbReference type="GO" id="GO:0022857">
    <property type="term" value="F:transmembrane transporter activity"/>
    <property type="evidence" value="ECO:0007669"/>
    <property type="project" value="InterPro"/>
</dbReference>
<accession>A0A9Q8P4T0</accession>
<keyword evidence="3 6" id="KW-0812">Transmembrane</keyword>
<feature type="transmembrane region" description="Helical" evidence="6">
    <location>
        <begin position="91"/>
        <end position="113"/>
    </location>
</feature>
<dbReference type="RefSeq" id="XP_047757550.1">
    <property type="nucleotide sequence ID" value="XM_047902220.1"/>
</dbReference>
<evidence type="ECO:0000256" key="1">
    <source>
        <dbReference type="ARBA" id="ARBA00004141"/>
    </source>
</evidence>
<protein>
    <recommendedName>
        <fullName evidence="7">Major facilitator superfamily (MFS) profile domain-containing protein</fullName>
    </recommendedName>
</protein>
<dbReference type="OrthoDB" id="2962993at2759"/>
<dbReference type="PROSITE" id="PS50850">
    <property type="entry name" value="MFS"/>
    <property type="match status" value="1"/>
</dbReference>
<dbReference type="InterPro" id="IPR011701">
    <property type="entry name" value="MFS"/>
</dbReference>
<dbReference type="SUPFAM" id="SSF103473">
    <property type="entry name" value="MFS general substrate transporter"/>
    <property type="match status" value="1"/>
</dbReference>
<dbReference type="GeneID" id="71982950"/>
<dbReference type="GO" id="GO:0016020">
    <property type="term" value="C:membrane"/>
    <property type="evidence" value="ECO:0007669"/>
    <property type="project" value="UniProtKB-SubCell"/>
</dbReference>
<dbReference type="OMA" id="HELMITR"/>
<name>A0A9Q8P4T0_PASFU</name>
<evidence type="ECO:0000256" key="4">
    <source>
        <dbReference type="ARBA" id="ARBA00022989"/>
    </source>
</evidence>
<dbReference type="InterPro" id="IPR036259">
    <property type="entry name" value="MFS_trans_sf"/>
</dbReference>
<comment type="subcellular location">
    <subcellularLocation>
        <location evidence="1">Membrane</location>
        <topology evidence="1">Multi-pass membrane protein</topology>
    </subcellularLocation>
</comment>
<evidence type="ECO:0000256" key="5">
    <source>
        <dbReference type="ARBA" id="ARBA00023136"/>
    </source>
</evidence>
<evidence type="ECO:0000256" key="2">
    <source>
        <dbReference type="ARBA" id="ARBA00022448"/>
    </source>
</evidence>
<reference evidence="8" key="2">
    <citation type="journal article" date="2022" name="Microb. Genom.">
        <title>A chromosome-scale genome assembly of the tomato pathogen Cladosporium fulvum reveals a compartmentalized genome architecture and the presence of a dispensable chromosome.</title>
        <authorList>
            <person name="Zaccaron A.Z."/>
            <person name="Chen L.H."/>
            <person name="Samaras A."/>
            <person name="Stergiopoulos I."/>
        </authorList>
    </citation>
    <scope>NUCLEOTIDE SEQUENCE</scope>
    <source>
        <strain evidence="8">Race5_Kim</strain>
    </source>
</reference>
<sequence>MSSVAHVSTHAPVIDDKLLVLEDDRPASVADGISAAWIDPKKERRMMWKFDLFAVGLFGLFYMMANLDRSNWGNAQIAGMPEDIGLVGNQFGTATTLLYATYVPFEAPAALLVKKFSPKYLMACCALCWGVTTLGMGFIQSWKGMYACRLLIGFFESGLIPSINVYLGMVYKKFERGKRSAVIFAFSAFSSAFGGVLAFGLTQIHGPNGFEGWRWLFVVEGA</sequence>
<feature type="domain" description="Major facilitator superfamily (MFS) profile" evidence="7">
    <location>
        <begin position="54"/>
        <end position="222"/>
    </location>
</feature>
<organism evidence="8 9">
    <name type="scientific">Passalora fulva</name>
    <name type="common">Tomato leaf mold</name>
    <name type="synonym">Cladosporium fulvum</name>
    <dbReference type="NCBI Taxonomy" id="5499"/>
    <lineage>
        <taxon>Eukaryota</taxon>
        <taxon>Fungi</taxon>
        <taxon>Dikarya</taxon>
        <taxon>Ascomycota</taxon>
        <taxon>Pezizomycotina</taxon>
        <taxon>Dothideomycetes</taxon>
        <taxon>Dothideomycetidae</taxon>
        <taxon>Mycosphaerellales</taxon>
        <taxon>Mycosphaerellaceae</taxon>
        <taxon>Fulvia</taxon>
    </lineage>
</organism>
<dbReference type="Pfam" id="PF07690">
    <property type="entry name" value="MFS_1"/>
    <property type="match status" value="1"/>
</dbReference>